<feature type="non-terminal residue" evidence="1">
    <location>
        <position position="1"/>
    </location>
</feature>
<accession>A0A371G589</accession>
<evidence type="ECO:0000313" key="2">
    <source>
        <dbReference type="Proteomes" id="UP000257109"/>
    </source>
</evidence>
<dbReference type="EMBL" id="QJKJ01006728">
    <property type="protein sequence ID" value="RDX85687.1"/>
    <property type="molecule type" value="Genomic_DNA"/>
</dbReference>
<evidence type="ECO:0000313" key="1">
    <source>
        <dbReference type="EMBL" id="RDX85687.1"/>
    </source>
</evidence>
<dbReference type="OrthoDB" id="1412287at2759"/>
<sequence>MDNPRLSHLLAAKRILRYVKGTLNYGLLFSKCGRSVSHEIYGYCDSDWCGDKSDRKSTSGYVFVMSRAPISWCSKKQSVVALSSCKAEYIAALMGACQALWLENLMTEMKIRREEPTKMLIDNKLAISLAKHPVAHGRSKHIETRFHFLRDQVSKGKLELKYCNILTKTLKGDRFKMARDMIGVQPITNLN</sequence>
<protein>
    <submittedName>
        <fullName evidence="1">Copia protein</fullName>
    </submittedName>
</protein>
<proteinExistence type="predicted"/>
<reference evidence="1" key="1">
    <citation type="submission" date="2018-05" db="EMBL/GenBank/DDBJ databases">
        <title>Draft genome of Mucuna pruriens seed.</title>
        <authorList>
            <person name="Nnadi N.E."/>
            <person name="Vos R."/>
            <person name="Hasami M.H."/>
            <person name="Devisetty U.K."/>
            <person name="Aguiy J.C."/>
        </authorList>
    </citation>
    <scope>NUCLEOTIDE SEQUENCE [LARGE SCALE GENOMIC DNA]</scope>
    <source>
        <strain evidence="1">JCA_2017</strain>
    </source>
</reference>
<keyword evidence="2" id="KW-1185">Reference proteome</keyword>
<dbReference type="CDD" id="cd09272">
    <property type="entry name" value="RNase_HI_RT_Ty1"/>
    <property type="match status" value="1"/>
</dbReference>
<organism evidence="1 2">
    <name type="scientific">Mucuna pruriens</name>
    <name type="common">Velvet bean</name>
    <name type="synonym">Dolichos pruriens</name>
    <dbReference type="NCBI Taxonomy" id="157652"/>
    <lineage>
        <taxon>Eukaryota</taxon>
        <taxon>Viridiplantae</taxon>
        <taxon>Streptophyta</taxon>
        <taxon>Embryophyta</taxon>
        <taxon>Tracheophyta</taxon>
        <taxon>Spermatophyta</taxon>
        <taxon>Magnoliopsida</taxon>
        <taxon>eudicotyledons</taxon>
        <taxon>Gunneridae</taxon>
        <taxon>Pentapetalae</taxon>
        <taxon>rosids</taxon>
        <taxon>fabids</taxon>
        <taxon>Fabales</taxon>
        <taxon>Fabaceae</taxon>
        <taxon>Papilionoideae</taxon>
        <taxon>50 kb inversion clade</taxon>
        <taxon>NPAAA clade</taxon>
        <taxon>indigoferoid/millettioid clade</taxon>
        <taxon>Phaseoleae</taxon>
        <taxon>Mucuna</taxon>
    </lineage>
</organism>
<dbReference type="PANTHER" id="PTHR11439">
    <property type="entry name" value="GAG-POL-RELATED RETROTRANSPOSON"/>
    <property type="match status" value="1"/>
</dbReference>
<dbReference type="AlphaFoldDB" id="A0A371G589"/>
<gene>
    <name evidence="1" type="primary">GIP</name>
    <name evidence="1" type="ORF">CR513_33094</name>
</gene>
<name>A0A371G589_MUCPR</name>
<dbReference type="Proteomes" id="UP000257109">
    <property type="component" value="Unassembled WGS sequence"/>
</dbReference>
<comment type="caution">
    <text evidence="1">The sequence shown here is derived from an EMBL/GenBank/DDBJ whole genome shotgun (WGS) entry which is preliminary data.</text>
</comment>
<dbReference type="STRING" id="157652.A0A371G589"/>
<dbReference type="PANTHER" id="PTHR11439:SF515">
    <property type="entry name" value="GAG-POL POLYPROTEIN"/>
    <property type="match status" value="1"/>
</dbReference>